<keyword evidence="8 14" id="KW-0067">ATP-binding</keyword>
<evidence type="ECO:0000256" key="4">
    <source>
        <dbReference type="ARBA" id="ARBA00022490"/>
    </source>
</evidence>
<comment type="subcellular location">
    <subcellularLocation>
        <location evidence="1 14">Cytoplasm</location>
    </subcellularLocation>
</comment>
<dbReference type="GO" id="GO:0051301">
    <property type="term" value="P:cell division"/>
    <property type="evidence" value="ECO:0007669"/>
    <property type="project" value="UniProtKB-KW"/>
</dbReference>
<dbReference type="InterPro" id="IPR036615">
    <property type="entry name" value="Mur_ligase_C_dom_sf"/>
</dbReference>
<dbReference type="Gene3D" id="3.40.50.720">
    <property type="entry name" value="NAD(P)-binding Rossmann-like Domain"/>
    <property type="match status" value="1"/>
</dbReference>
<dbReference type="UniPathway" id="UPA00219"/>
<feature type="binding site" evidence="14">
    <location>
        <begin position="112"/>
        <end position="118"/>
    </location>
    <ligand>
        <name>ATP</name>
        <dbReference type="ChEBI" id="CHEBI:30616"/>
    </ligand>
</feature>
<dbReference type="GO" id="GO:0008763">
    <property type="term" value="F:UDP-N-acetylmuramate-L-alanine ligase activity"/>
    <property type="evidence" value="ECO:0007669"/>
    <property type="project" value="UniProtKB-UniRule"/>
</dbReference>
<feature type="domain" description="Mur ligase N-terminal catalytic" evidence="15">
    <location>
        <begin position="7"/>
        <end position="105"/>
    </location>
</feature>
<dbReference type="SUPFAM" id="SSF51984">
    <property type="entry name" value="MurCD N-terminal domain"/>
    <property type="match status" value="1"/>
</dbReference>
<evidence type="ECO:0000313" key="19">
    <source>
        <dbReference type="Proteomes" id="UP000198651"/>
    </source>
</evidence>
<dbReference type="Gene3D" id="3.40.1190.10">
    <property type="entry name" value="Mur-like, catalytic domain"/>
    <property type="match status" value="1"/>
</dbReference>
<evidence type="ECO:0000256" key="3">
    <source>
        <dbReference type="ARBA" id="ARBA00012211"/>
    </source>
</evidence>
<evidence type="ECO:0000256" key="1">
    <source>
        <dbReference type="ARBA" id="ARBA00004496"/>
    </source>
</evidence>
<dbReference type="PANTHER" id="PTHR43445:SF3">
    <property type="entry name" value="UDP-N-ACETYLMURAMATE--L-ALANINE LIGASE"/>
    <property type="match status" value="1"/>
</dbReference>
<dbReference type="Pfam" id="PF02875">
    <property type="entry name" value="Mur_ligase_C"/>
    <property type="match status" value="1"/>
</dbReference>
<evidence type="ECO:0000259" key="16">
    <source>
        <dbReference type="Pfam" id="PF02875"/>
    </source>
</evidence>
<keyword evidence="6 14" id="KW-0132">Cell division</keyword>
<evidence type="ECO:0000256" key="13">
    <source>
        <dbReference type="ARBA" id="ARBA00047833"/>
    </source>
</evidence>
<comment type="catalytic activity">
    <reaction evidence="13 14">
        <text>UDP-N-acetyl-alpha-D-muramate + L-alanine + ATP = UDP-N-acetyl-alpha-D-muramoyl-L-alanine + ADP + phosphate + H(+)</text>
        <dbReference type="Rhea" id="RHEA:23372"/>
        <dbReference type="ChEBI" id="CHEBI:15378"/>
        <dbReference type="ChEBI" id="CHEBI:30616"/>
        <dbReference type="ChEBI" id="CHEBI:43474"/>
        <dbReference type="ChEBI" id="CHEBI:57972"/>
        <dbReference type="ChEBI" id="CHEBI:70757"/>
        <dbReference type="ChEBI" id="CHEBI:83898"/>
        <dbReference type="ChEBI" id="CHEBI:456216"/>
        <dbReference type="EC" id="6.3.2.8"/>
    </reaction>
</comment>
<dbReference type="STRING" id="1561003.Ark11_0636"/>
<evidence type="ECO:0000313" key="18">
    <source>
        <dbReference type="EMBL" id="CUT17472.1"/>
    </source>
</evidence>
<evidence type="ECO:0000256" key="14">
    <source>
        <dbReference type="HAMAP-Rule" id="MF_00046"/>
    </source>
</evidence>
<keyword evidence="12 14" id="KW-0961">Cell wall biogenesis/degradation</keyword>
<evidence type="ECO:0000256" key="10">
    <source>
        <dbReference type="ARBA" id="ARBA00022984"/>
    </source>
</evidence>
<keyword evidence="10 14" id="KW-0573">Peptidoglycan synthesis</keyword>
<dbReference type="InterPro" id="IPR013221">
    <property type="entry name" value="Mur_ligase_cen"/>
</dbReference>
<keyword evidence="11 14" id="KW-0131">Cell cycle</keyword>
<feature type="domain" description="Mur ligase C-terminal" evidence="16">
    <location>
        <begin position="327"/>
        <end position="449"/>
    </location>
</feature>
<keyword evidence="9 14" id="KW-0133">Cell shape</keyword>
<evidence type="ECO:0000256" key="9">
    <source>
        <dbReference type="ARBA" id="ARBA00022960"/>
    </source>
</evidence>
<dbReference type="Proteomes" id="UP000198651">
    <property type="component" value="Chromosome I"/>
</dbReference>
<dbReference type="InterPro" id="IPR036565">
    <property type="entry name" value="Mur-like_cat_sf"/>
</dbReference>
<comment type="pathway">
    <text evidence="2 14">Cell wall biogenesis; peptidoglycan biosynthesis.</text>
</comment>
<organism evidence="18 19">
    <name type="scientific">Candidatus Ichthyocystis hellenicum</name>
    <dbReference type="NCBI Taxonomy" id="1561003"/>
    <lineage>
        <taxon>Bacteria</taxon>
        <taxon>Pseudomonadati</taxon>
        <taxon>Pseudomonadota</taxon>
        <taxon>Betaproteobacteria</taxon>
        <taxon>Burkholderiales</taxon>
        <taxon>Candidatus Ichthyocystis</taxon>
    </lineage>
</organism>
<keyword evidence="7 14" id="KW-0547">Nucleotide-binding</keyword>
<dbReference type="GO" id="GO:0008360">
    <property type="term" value="P:regulation of cell shape"/>
    <property type="evidence" value="ECO:0007669"/>
    <property type="project" value="UniProtKB-KW"/>
</dbReference>
<dbReference type="GO" id="GO:0071555">
    <property type="term" value="P:cell wall organization"/>
    <property type="evidence" value="ECO:0007669"/>
    <property type="project" value="UniProtKB-KW"/>
</dbReference>
<dbReference type="GO" id="GO:0009252">
    <property type="term" value="P:peptidoglycan biosynthetic process"/>
    <property type="evidence" value="ECO:0007669"/>
    <property type="project" value="UniProtKB-UniRule"/>
</dbReference>
<evidence type="ECO:0000256" key="5">
    <source>
        <dbReference type="ARBA" id="ARBA00022598"/>
    </source>
</evidence>
<evidence type="ECO:0000259" key="17">
    <source>
        <dbReference type="Pfam" id="PF08245"/>
    </source>
</evidence>
<keyword evidence="4 14" id="KW-0963">Cytoplasm</keyword>
<dbReference type="Pfam" id="PF01225">
    <property type="entry name" value="Mur_ligase"/>
    <property type="match status" value="1"/>
</dbReference>
<gene>
    <name evidence="14 18" type="primary">murC</name>
    <name evidence="18" type="ORF">Ark11_0636</name>
</gene>
<name>A0A0S4M2M4_9BURK</name>
<protein>
    <recommendedName>
        <fullName evidence="3 14">UDP-N-acetylmuramate--L-alanine ligase</fullName>
        <ecNumber evidence="3 14">6.3.2.8</ecNumber>
    </recommendedName>
    <alternativeName>
        <fullName evidence="14">UDP-N-acetylmuramoyl-L-alanine synthetase</fullName>
    </alternativeName>
</protein>
<evidence type="ECO:0000256" key="12">
    <source>
        <dbReference type="ARBA" id="ARBA00023316"/>
    </source>
</evidence>
<reference evidence="19" key="1">
    <citation type="submission" date="2015-11" db="EMBL/GenBank/DDBJ databases">
        <authorList>
            <person name="Seth-Smith H.M.B."/>
        </authorList>
    </citation>
    <scope>NUCLEOTIDE SEQUENCE [LARGE SCALE GENOMIC DNA]</scope>
    <source>
        <strain evidence="19">2013Ark11</strain>
    </source>
</reference>
<dbReference type="InterPro" id="IPR005758">
    <property type="entry name" value="UDP-N-AcMur_Ala_ligase_MurC"/>
</dbReference>
<dbReference type="InterPro" id="IPR050061">
    <property type="entry name" value="MurCDEF_pg_biosynth"/>
</dbReference>
<dbReference type="EMBL" id="LN906597">
    <property type="protein sequence ID" value="CUT17472.1"/>
    <property type="molecule type" value="Genomic_DNA"/>
</dbReference>
<dbReference type="SUPFAM" id="SSF53244">
    <property type="entry name" value="MurD-like peptide ligases, peptide-binding domain"/>
    <property type="match status" value="1"/>
</dbReference>
<dbReference type="GO" id="GO:0005737">
    <property type="term" value="C:cytoplasm"/>
    <property type="evidence" value="ECO:0007669"/>
    <property type="project" value="UniProtKB-SubCell"/>
</dbReference>
<accession>A0A0S4M2M4</accession>
<evidence type="ECO:0000256" key="2">
    <source>
        <dbReference type="ARBA" id="ARBA00004752"/>
    </source>
</evidence>
<evidence type="ECO:0000256" key="8">
    <source>
        <dbReference type="ARBA" id="ARBA00022840"/>
    </source>
</evidence>
<dbReference type="Gene3D" id="3.90.190.20">
    <property type="entry name" value="Mur ligase, C-terminal domain"/>
    <property type="match status" value="1"/>
</dbReference>
<dbReference type="InterPro" id="IPR000713">
    <property type="entry name" value="Mur_ligase_N"/>
</dbReference>
<dbReference type="AlphaFoldDB" id="A0A0S4M2M4"/>
<keyword evidence="5 14" id="KW-0436">Ligase</keyword>
<dbReference type="NCBIfam" id="TIGR01082">
    <property type="entry name" value="murC"/>
    <property type="match status" value="1"/>
</dbReference>
<comment type="similarity">
    <text evidence="14">Belongs to the MurCDEF family.</text>
</comment>
<dbReference type="GO" id="GO:0005524">
    <property type="term" value="F:ATP binding"/>
    <property type="evidence" value="ECO:0007669"/>
    <property type="project" value="UniProtKB-UniRule"/>
</dbReference>
<dbReference type="Pfam" id="PF08245">
    <property type="entry name" value="Mur_ligase_M"/>
    <property type="match status" value="1"/>
</dbReference>
<comment type="function">
    <text evidence="14">Cell wall formation.</text>
</comment>
<dbReference type="SUPFAM" id="SSF53623">
    <property type="entry name" value="MurD-like peptide ligases, catalytic domain"/>
    <property type="match status" value="1"/>
</dbReference>
<sequence>MKRKINHVHFVGIGGSGMSGIAEVLMELGYTVSGSDITPTEVTDRLFRLGAVIFIGHDASNIGNSQIIVQSSAISIDNVEIVEGLRRSIPVIPRAKMLSDLMRLKRGIAVAGTHGKTTTTSLIVEILCCSGRDPTFVIGGCLGDHNHGASLGKGEDIVVEADESDRTFLLFRPVINVVTNIDSDHMQTYDHDFNRLLQAFLEFIDSIPFYGFSFLCNDDPNIKFLLPSVTRPFFKYGFSSTSDIRAKNCSINLSGSSFIVEQDGFPSLSVDTPLIGEHNVLNCLAAIGVCRQLEVDDKFIRKALLNFSGISRRLQRYDNVCLYGCLCSLVDDYGHHPVEIAVTTKAIRQVLKNRRIILVFQPHRVTRTIDLFQEFVTVLSSVDELIMLPVYTAGEEIIQEECLSKKLIEAMFANGATVSPYFVESLDDAYSVIGDIVCNGDVILIMGAGSISKLKSIIFSRAGYERK</sequence>
<dbReference type="OrthoDB" id="9804126at2"/>
<evidence type="ECO:0000256" key="6">
    <source>
        <dbReference type="ARBA" id="ARBA00022618"/>
    </source>
</evidence>
<dbReference type="PANTHER" id="PTHR43445">
    <property type="entry name" value="UDP-N-ACETYLMURAMATE--L-ALANINE LIGASE-RELATED"/>
    <property type="match status" value="1"/>
</dbReference>
<evidence type="ECO:0000259" key="15">
    <source>
        <dbReference type="Pfam" id="PF01225"/>
    </source>
</evidence>
<proteinExistence type="inferred from homology"/>
<dbReference type="RefSeq" id="WP_092342897.1">
    <property type="nucleotide sequence ID" value="NZ_FLSL01000085.1"/>
</dbReference>
<dbReference type="EC" id="6.3.2.8" evidence="3 14"/>
<evidence type="ECO:0000256" key="11">
    <source>
        <dbReference type="ARBA" id="ARBA00023306"/>
    </source>
</evidence>
<dbReference type="HAMAP" id="MF_00046">
    <property type="entry name" value="MurC"/>
    <property type="match status" value="1"/>
</dbReference>
<dbReference type="InterPro" id="IPR004101">
    <property type="entry name" value="Mur_ligase_C"/>
</dbReference>
<feature type="domain" description="Mur ligase central" evidence="17">
    <location>
        <begin position="110"/>
        <end position="290"/>
    </location>
</feature>
<keyword evidence="19" id="KW-1185">Reference proteome</keyword>
<evidence type="ECO:0000256" key="7">
    <source>
        <dbReference type="ARBA" id="ARBA00022741"/>
    </source>
</evidence>
<dbReference type="PATRIC" id="fig|1561003.3.peg.640"/>